<gene>
    <name evidence="1" type="ORF">FLACOL7796_02758</name>
</gene>
<proteinExistence type="predicted"/>
<dbReference type="RefSeq" id="WP_173966692.1">
    <property type="nucleotide sequence ID" value="NZ_CADCST010000091.1"/>
</dbReference>
<organism evidence="1 2">
    <name type="scientific">Flavobacterium collinsii</name>
    <dbReference type="NCBI Taxonomy" id="1114861"/>
    <lineage>
        <taxon>Bacteria</taxon>
        <taxon>Pseudomonadati</taxon>
        <taxon>Bacteroidota</taxon>
        <taxon>Flavobacteriia</taxon>
        <taxon>Flavobacteriales</taxon>
        <taxon>Flavobacteriaceae</taxon>
        <taxon>Flavobacterium</taxon>
    </lineage>
</organism>
<comment type="caution">
    <text evidence="1">The sequence shown here is derived from an EMBL/GenBank/DDBJ whole genome shotgun (WGS) entry which is preliminary data.</text>
</comment>
<reference evidence="1 2" key="1">
    <citation type="submission" date="2020-02" db="EMBL/GenBank/DDBJ databases">
        <authorList>
            <person name="Criscuolo A."/>
        </authorList>
    </citation>
    <scope>NUCLEOTIDE SEQUENCE [LARGE SCALE GENOMIC DNA]</scope>
    <source>
        <strain evidence="1">CECT7796</strain>
    </source>
</reference>
<dbReference type="Proteomes" id="UP000474567">
    <property type="component" value="Unassembled WGS sequence"/>
</dbReference>
<evidence type="ECO:0000313" key="2">
    <source>
        <dbReference type="Proteomes" id="UP000474567"/>
    </source>
</evidence>
<dbReference type="EMBL" id="CADCST010000091">
    <property type="protein sequence ID" value="CAA9199511.1"/>
    <property type="molecule type" value="Genomic_DNA"/>
</dbReference>
<dbReference type="Gene3D" id="2.130.10.10">
    <property type="entry name" value="YVTN repeat-like/Quinoprotein amine dehydrogenase"/>
    <property type="match status" value="1"/>
</dbReference>
<dbReference type="PANTHER" id="PTHR47199">
    <property type="entry name" value="PHOTOSYSTEM II STABILITY/ASSEMBLY FACTOR HCF136, CHLOROPLASTIC"/>
    <property type="match status" value="1"/>
</dbReference>
<sequence length="330" mass="35540">MKTTIFKHIIPVFLLAGIVVSCETETFPEATAKVPDYSISTNSLILNATINDLNFIGLDNGFAVGNMVIETVTQGAVLKMTNGGKDWTKLVIPTLLGQLYSNYFIDANTGWIVGNLGTILYTTDAGVTFKQAVSGTTETLYGVTFFDKNNGVCVGAAGVLLTTTNAGVTWTKKNSGVTTDLRAVYMKDTATIVVCGANGVLRISNDLAKTWTTIDTKQTIRLQDMHFPVPNIGYACGQSGVVIKIDLNTNTITRLVLPVDDQQRGIFFVNEKIGYTAGQYGELTKTTDGGATWTSQNIDPIAQNMYAIDFPTESKGYIGGVKTFLTSNTK</sequence>
<dbReference type="SUPFAM" id="SSF110296">
    <property type="entry name" value="Oligoxyloglucan reducing end-specific cellobiohydrolase"/>
    <property type="match status" value="1"/>
</dbReference>
<dbReference type="PANTHER" id="PTHR47199:SF2">
    <property type="entry name" value="PHOTOSYSTEM II STABILITY_ASSEMBLY FACTOR HCF136, CHLOROPLASTIC"/>
    <property type="match status" value="1"/>
</dbReference>
<keyword evidence="2" id="KW-1185">Reference proteome</keyword>
<protein>
    <submittedName>
        <fullName evidence="1">Ycf48-like protein</fullName>
    </submittedName>
</protein>
<evidence type="ECO:0000313" key="1">
    <source>
        <dbReference type="EMBL" id="CAA9199511.1"/>
    </source>
</evidence>
<name>A0ABN7EKR8_9FLAO</name>
<dbReference type="PROSITE" id="PS51257">
    <property type="entry name" value="PROKAR_LIPOPROTEIN"/>
    <property type="match status" value="1"/>
</dbReference>
<dbReference type="InterPro" id="IPR015943">
    <property type="entry name" value="WD40/YVTN_repeat-like_dom_sf"/>
</dbReference>
<accession>A0ABN7EKR8</accession>